<evidence type="ECO:0008006" key="3">
    <source>
        <dbReference type="Google" id="ProtNLM"/>
    </source>
</evidence>
<sequence>MKGFLPNLVLSVGNSSVKAAIFEGTRGNRRVLQTLSVKTGSTLFQNPIAREESLTNFQELVDAISKLRKQISGKVGDCLLQLSDSFCIERVVQLGLRKTTQESTEELEREVGKILPEPVGKYNLSHMIVGVYSKLNLALAVATMKHNMDQIIKAAVKAGFNPVMVSPKTPDNLNLFHEFVSLPGNQDRTIAIVRISHRSSTISIFRNACLRHVQNIAIGGHDFSKTLAQGLKISLKNAEEIKRGEVIFLPQFAQEQNGVSNFIAIKPALEELVRSLFGALEQYFQSFDDNRIDQVLIMGAGSRIPNLEVALSHYLNAPVMRAVSLVKGVPELDISAVPDDVIDEFGPLLGTQKRI</sequence>
<dbReference type="PANTHER" id="PTHR32432">
    <property type="entry name" value="CELL DIVISION PROTEIN FTSA-RELATED"/>
    <property type="match status" value="1"/>
</dbReference>
<dbReference type="Proteomes" id="UP000233256">
    <property type="component" value="Unassembled WGS sequence"/>
</dbReference>
<dbReference type="SUPFAM" id="SSF53067">
    <property type="entry name" value="Actin-like ATPase domain"/>
    <property type="match status" value="1"/>
</dbReference>
<name>A0A2N1PQP8_9BACT</name>
<dbReference type="InterPro" id="IPR050696">
    <property type="entry name" value="FtsA/MreB"/>
</dbReference>
<organism evidence="1 2">
    <name type="scientific">Candidatus Wallbacteria bacterium HGW-Wallbacteria-1</name>
    <dbReference type="NCBI Taxonomy" id="2013854"/>
    <lineage>
        <taxon>Bacteria</taxon>
        <taxon>Candidatus Walliibacteriota</taxon>
    </lineage>
</organism>
<dbReference type="InterPro" id="IPR043129">
    <property type="entry name" value="ATPase_NBD"/>
</dbReference>
<dbReference type="PANTHER" id="PTHR32432:SF3">
    <property type="entry name" value="ETHANOLAMINE UTILIZATION PROTEIN EUTJ"/>
    <property type="match status" value="1"/>
</dbReference>
<dbReference type="EMBL" id="PGXC01000004">
    <property type="protein sequence ID" value="PKK90675.1"/>
    <property type="molecule type" value="Genomic_DNA"/>
</dbReference>
<protein>
    <recommendedName>
        <fullName evidence="3">SHS2 domain-containing protein</fullName>
    </recommendedName>
</protein>
<dbReference type="AlphaFoldDB" id="A0A2N1PQP8"/>
<dbReference type="CDD" id="cd24004">
    <property type="entry name" value="ASKHA_NBD_PilM-like"/>
    <property type="match status" value="1"/>
</dbReference>
<reference evidence="1 2" key="1">
    <citation type="journal article" date="2017" name="ISME J.">
        <title>Potential for microbial H2 and metal transformations associated with novel bacteria and archaea in deep terrestrial subsurface sediments.</title>
        <authorList>
            <person name="Hernsdorf A.W."/>
            <person name="Amano Y."/>
            <person name="Miyakawa K."/>
            <person name="Ise K."/>
            <person name="Suzuki Y."/>
            <person name="Anantharaman K."/>
            <person name="Probst A."/>
            <person name="Burstein D."/>
            <person name="Thomas B.C."/>
            <person name="Banfield J.F."/>
        </authorList>
    </citation>
    <scope>NUCLEOTIDE SEQUENCE [LARGE SCALE GENOMIC DNA]</scope>
    <source>
        <strain evidence="1">HGW-Wallbacteria-1</strain>
    </source>
</reference>
<dbReference type="Gene3D" id="3.30.1490.300">
    <property type="match status" value="1"/>
</dbReference>
<dbReference type="Pfam" id="PF11104">
    <property type="entry name" value="PilM_2"/>
    <property type="match status" value="1"/>
</dbReference>
<dbReference type="InterPro" id="IPR005883">
    <property type="entry name" value="PilM"/>
</dbReference>
<gene>
    <name evidence="1" type="ORF">CVV64_07270</name>
</gene>
<evidence type="ECO:0000313" key="2">
    <source>
        <dbReference type="Proteomes" id="UP000233256"/>
    </source>
</evidence>
<accession>A0A2N1PQP8</accession>
<evidence type="ECO:0000313" key="1">
    <source>
        <dbReference type="EMBL" id="PKK90675.1"/>
    </source>
</evidence>
<dbReference type="Gene3D" id="3.30.420.40">
    <property type="match status" value="2"/>
</dbReference>
<comment type="caution">
    <text evidence="1">The sequence shown here is derived from an EMBL/GenBank/DDBJ whole genome shotgun (WGS) entry which is preliminary data.</text>
</comment>
<proteinExistence type="predicted"/>